<evidence type="ECO:0000256" key="3">
    <source>
        <dbReference type="ARBA" id="ARBA00019010"/>
    </source>
</evidence>
<dbReference type="Gene3D" id="3.40.50.300">
    <property type="entry name" value="P-loop containing nucleotide triphosphate hydrolases"/>
    <property type="match status" value="1"/>
</dbReference>
<keyword evidence="6" id="KW-0479">Metal-binding</keyword>
<sequence length="152" mass="16891">MKFVLPDAEATRKLGIVLGERLPAGSAILLEGSLGAGKTTLVQGLAQGLAISEWVDSPTFTLINEYGGGRLPLYHFDLYRLQPEESAALQPELYWEGQEMPLGVLAIEWADKLPYKPYRYLRIQLSLTPQDTRQVRLTPFGDFDLAGLKLTD</sequence>
<dbReference type="AlphaFoldDB" id="A0A1E5QI57"/>
<dbReference type="STRING" id="1781255.BH720_15090"/>
<keyword evidence="7" id="KW-0547">Nucleotide-binding</keyword>
<comment type="caution">
    <text evidence="11">The sequence shown here is derived from an EMBL/GenBank/DDBJ whole genome shotgun (WGS) entry which is preliminary data.</text>
</comment>
<evidence type="ECO:0000256" key="8">
    <source>
        <dbReference type="ARBA" id="ARBA00022840"/>
    </source>
</evidence>
<dbReference type="Pfam" id="PF02367">
    <property type="entry name" value="TsaE"/>
    <property type="match status" value="1"/>
</dbReference>
<dbReference type="InterPro" id="IPR003442">
    <property type="entry name" value="T6A_TsaE"/>
</dbReference>
<keyword evidence="11" id="KW-0808">Transferase</keyword>
<comment type="similarity">
    <text evidence="2">Belongs to the TsaE family.</text>
</comment>
<dbReference type="GO" id="GO:0005524">
    <property type="term" value="F:ATP binding"/>
    <property type="evidence" value="ECO:0007669"/>
    <property type="project" value="UniProtKB-KW"/>
</dbReference>
<protein>
    <recommendedName>
        <fullName evidence="3">tRNA threonylcarbamoyladenosine biosynthesis protein TsaE</fullName>
    </recommendedName>
    <alternativeName>
        <fullName evidence="10">t(6)A37 threonylcarbamoyladenosine biosynthesis protein TsaE</fullName>
    </alternativeName>
</protein>
<keyword evidence="9" id="KW-0460">Magnesium</keyword>
<dbReference type="GO" id="GO:0046872">
    <property type="term" value="F:metal ion binding"/>
    <property type="evidence" value="ECO:0007669"/>
    <property type="project" value="UniProtKB-KW"/>
</dbReference>
<reference evidence="11" key="1">
    <citation type="submission" date="2016-09" db="EMBL/GenBank/DDBJ databases">
        <title>Draft genome of thermotolerant cyanobacterium Desertifilum sp. strain IPPAS B-1220.</title>
        <authorList>
            <person name="Sinetova M.A."/>
            <person name="Bolakhan K."/>
            <person name="Zayadan B.K."/>
            <person name="Mironov K.S."/>
            <person name="Ustinova V."/>
            <person name="Kupriyanova E.V."/>
            <person name="Sidorov R.A."/>
            <person name="Skrypnik A.N."/>
            <person name="Gogoleva N.E."/>
            <person name="Gogolev Y.V."/>
            <person name="Los D.A."/>
        </authorList>
    </citation>
    <scope>NUCLEOTIDE SEQUENCE [LARGE SCALE GENOMIC DNA]</scope>
    <source>
        <strain evidence="11">IPPAS B-1220</strain>
    </source>
</reference>
<dbReference type="PANTHER" id="PTHR33540">
    <property type="entry name" value="TRNA THREONYLCARBAMOYLADENOSINE BIOSYNTHESIS PROTEIN TSAE"/>
    <property type="match status" value="1"/>
</dbReference>
<accession>A0A1E5QI57</accession>
<evidence type="ECO:0000256" key="6">
    <source>
        <dbReference type="ARBA" id="ARBA00022723"/>
    </source>
</evidence>
<evidence type="ECO:0000256" key="7">
    <source>
        <dbReference type="ARBA" id="ARBA00022741"/>
    </source>
</evidence>
<keyword evidence="8" id="KW-0067">ATP-binding</keyword>
<keyword evidence="4" id="KW-0963">Cytoplasm</keyword>
<gene>
    <name evidence="11" type="ORF">BH720_15090</name>
</gene>
<dbReference type="OrthoDB" id="9815896at2"/>
<proteinExistence type="inferred from homology"/>
<evidence type="ECO:0000256" key="2">
    <source>
        <dbReference type="ARBA" id="ARBA00007599"/>
    </source>
</evidence>
<evidence type="ECO:0000256" key="1">
    <source>
        <dbReference type="ARBA" id="ARBA00004496"/>
    </source>
</evidence>
<keyword evidence="5" id="KW-0819">tRNA processing</keyword>
<name>A0A1E5QI57_9CYAN</name>
<dbReference type="PANTHER" id="PTHR33540:SF2">
    <property type="entry name" value="TRNA THREONYLCARBAMOYLADENOSINE BIOSYNTHESIS PROTEIN TSAE"/>
    <property type="match status" value="1"/>
</dbReference>
<evidence type="ECO:0000256" key="4">
    <source>
        <dbReference type="ARBA" id="ARBA00022490"/>
    </source>
</evidence>
<dbReference type="GO" id="GO:0005737">
    <property type="term" value="C:cytoplasm"/>
    <property type="evidence" value="ECO:0007669"/>
    <property type="project" value="UniProtKB-SubCell"/>
</dbReference>
<evidence type="ECO:0000256" key="10">
    <source>
        <dbReference type="ARBA" id="ARBA00032441"/>
    </source>
</evidence>
<evidence type="ECO:0000256" key="9">
    <source>
        <dbReference type="ARBA" id="ARBA00022842"/>
    </source>
</evidence>
<comment type="subcellular location">
    <subcellularLocation>
        <location evidence="1">Cytoplasm</location>
    </subcellularLocation>
</comment>
<dbReference type="NCBIfam" id="TIGR00150">
    <property type="entry name" value="T6A_YjeE"/>
    <property type="match status" value="1"/>
</dbReference>
<evidence type="ECO:0000256" key="5">
    <source>
        <dbReference type="ARBA" id="ARBA00022694"/>
    </source>
</evidence>
<dbReference type="GO" id="GO:0002949">
    <property type="term" value="P:tRNA threonylcarbamoyladenosine modification"/>
    <property type="evidence" value="ECO:0007669"/>
    <property type="project" value="InterPro"/>
</dbReference>
<organism evidence="11">
    <name type="scientific">Desertifilum tharense IPPAS B-1220</name>
    <dbReference type="NCBI Taxonomy" id="1781255"/>
    <lineage>
        <taxon>Bacteria</taxon>
        <taxon>Bacillati</taxon>
        <taxon>Cyanobacteriota</taxon>
        <taxon>Cyanophyceae</taxon>
        <taxon>Desertifilales</taxon>
        <taxon>Desertifilaceae</taxon>
        <taxon>Desertifilum</taxon>
    </lineage>
</organism>
<dbReference type="InterPro" id="IPR027417">
    <property type="entry name" value="P-loop_NTPase"/>
</dbReference>
<dbReference type="EMBL" id="MJGC01000067">
    <property type="protein sequence ID" value="OEJ74340.1"/>
    <property type="molecule type" value="Genomic_DNA"/>
</dbReference>
<dbReference type="SUPFAM" id="SSF52540">
    <property type="entry name" value="P-loop containing nucleoside triphosphate hydrolases"/>
    <property type="match status" value="1"/>
</dbReference>
<evidence type="ECO:0000313" key="11">
    <source>
        <dbReference type="EMBL" id="OEJ74340.1"/>
    </source>
</evidence>
<dbReference type="GO" id="GO:0016740">
    <property type="term" value="F:transferase activity"/>
    <property type="evidence" value="ECO:0007669"/>
    <property type="project" value="UniProtKB-KW"/>
</dbReference>